<keyword evidence="6" id="KW-1185">Reference proteome</keyword>
<dbReference type="GO" id="GO:0043565">
    <property type="term" value="F:sequence-specific DNA binding"/>
    <property type="evidence" value="ECO:0007669"/>
    <property type="project" value="InterPro"/>
</dbReference>
<dbReference type="SUPFAM" id="SSF46689">
    <property type="entry name" value="Homeodomain-like"/>
    <property type="match status" value="2"/>
</dbReference>
<sequence>MKSIAVLAPKGCPLTSVSGPLEMLMLANARSERTRRLELALVSADTAAIACQGGFQLQGHIGLDDQTQYDCVVIGAIGPPNKESLSFDPATVQWLIRQHQGGARLVSICTGAFLLAATGLLDGRRATTHWAMASVFTQLYPLVLLDPAQMVTMDQTLWCSGGASSYQDITLLLIRDYYGDAVAEQVAKLVLIDLDRTSQLKYMHFIPARQHQDEIIHQVQNRLEEDWRSASVVSLAEGVHLSERQFKRRFKQATGLSPLEYLQAVRIEHAKRALAHSQTGIEQVALSVGYEDVRFFRKLFKRQVGVSPSEFRDKSRF</sequence>
<dbReference type="Pfam" id="PF01965">
    <property type="entry name" value="DJ-1_PfpI"/>
    <property type="match status" value="1"/>
</dbReference>
<dbReference type="InterPro" id="IPR018060">
    <property type="entry name" value="HTH_AraC"/>
</dbReference>
<protein>
    <submittedName>
        <fullName evidence="5">Transcriptional regulator</fullName>
    </submittedName>
</protein>
<evidence type="ECO:0000256" key="2">
    <source>
        <dbReference type="ARBA" id="ARBA00023125"/>
    </source>
</evidence>
<evidence type="ECO:0000256" key="3">
    <source>
        <dbReference type="ARBA" id="ARBA00023163"/>
    </source>
</evidence>
<keyword evidence="1" id="KW-0805">Transcription regulation</keyword>
<reference evidence="5" key="1">
    <citation type="journal article" date="2014" name="Int. J. Syst. Evol. Microbiol.">
        <title>Complete genome sequence of Corynebacterium casei LMG S-19264T (=DSM 44701T), isolated from a smear-ripened cheese.</title>
        <authorList>
            <consortium name="US DOE Joint Genome Institute (JGI-PGF)"/>
            <person name="Walter F."/>
            <person name="Albersmeier A."/>
            <person name="Kalinowski J."/>
            <person name="Ruckert C."/>
        </authorList>
    </citation>
    <scope>NUCLEOTIDE SEQUENCE</scope>
    <source>
        <strain evidence="5">NBRC 110071</strain>
    </source>
</reference>
<keyword evidence="3" id="KW-0804">Transcription</keyword>
<dbReference type="InterPro" id="IPR009057">
    <property type="entry name" value="Homeodomain-like_sf"/>
</dbReference>
<dbReference type="Proteomes" id="UP001161389">
    <property type="component" value="Unassembled WGS sequence"/>
</dbReference>
<dbReference type="SMART" id="SM00342">
    <property type="entry name" value="HTH_ARAC"/>
    <property type="match status" value="1"/>
</dbReference>
<evidence type="ECO:0000259" key="4">
    <source>
        <dbReference type="PROSITE" id="PS01124"/>
    </source>
</evidence>
<dbReference type="GO" id="GO:0003700">
    <property type="term" value="F:DNA-binding transcription factor activity"/>
    <property type="evidence" value="ECO:0007669"/>
    <property type="project" value="InterPro"/>
</dbReference>
<dbReference type="RefSeq" id="WP_284383722.1">
    <property type="nucleotide sequence ID" value="NZ_BSNM01000026.1"/>
</dbReference>
<dbReference type="Pfam" id="PF12833">
    <property type="entry name" value="HTH_18"/>
    <property type="match status" value="1"/>
</dbReference>
<dbReference type="CDD" id="cd03138">
    <property type="entry name" value="GATase1_AraC_2"/>
    <property type="match status" value="1"/>
</dbReference>
<dbReference type="InterPro" id="IPR029062">
    <property type="entry name" value="Class_I_gatase-like"/>
</dbReference>
<proteinExistence type="predicted"/>
<dbReference type="InterPro" id="IPR018062">
    <property type="entry name" value="HTH_AraC-typ_CS"/>
</dbReference>
<dbReference type="PANTHER" id="PTHR43130">
    <property type="entry name" value="ARAC-FAMILY TRANSCRIPTIONAL REGULATOR"/>
    <property type="match status" value="1"/>
</dbReference>
<dbReference type="SUPFAM" id="SSF52317">
    <property type="entry name" value="Class I glutamine amidotransferase-like"/>
    <property type="match status" value="1"/>
</dbReference>
<evidence type="ECO:0000256" key="1">
    <source>
        <dbReference type="ARBA" id="ARBA00023015"/>
    </source>
</evidence>
<dbReference type="PANTHER" id="PTHR43130:SF3">
    <property type="entry name" value="HTH-TYPE TRANSCRIPTIONAL REGULATOR RV1931C"/>
    <property type="match status" value="1"/>
</dbReference>
<dbReference type="InterPro" id="IPR002818">
    <property type="entry name" value="DJ-1/PfpI"/>
</dbReference>
<evidence type="ECO:0000313" key="5">
    <source>
        <dbReference type="EMBL" id="GLQ33337.1"/>
    </source>
</evidence>
<evidence type="ECO:0000313" key="6">
    <source>
        <dbReference type="Proteomes" id="UP001161389"/>
    </source>
</evidence>
<reference evidence="5" key="2">
    <citation type="submission" date="2023-01" db="EMBL/GenBank/DDBJ databases">
        <title>Draft genome sequence of Litoribrevibacter albus strain NBRC 110071.</title>
        <authorList>
            <person name="Sun Q."/>
            <person name="Mori K."/>
        </authorList>
    </citation>
    <scope>NUCLEOTIDE SEQUENCE</scope>
    <source>
        <strain evidence="5">NBRC 110071</strain>
    </source>
</reference>
<dbReference type="PROSITE" id="PS01124">
    <property type="entry name" value="HTH_ARAC_FAMILY_2"/>
    <property type="match status" value="1"/>
</dbReference>
<dbReference type="InterPro" id="IPR052158">
    <property type="entry name" value="INH-QAR"/>
</dbReference>
<dbReference type="PRINTS" id="PR00032">
    <property type="entry name" value="HTHARAC"/>
</dbReference>
<comment type="caution">
    <text evidence="5">The sequence shown here is derived from an EMBL/GenBank/DDBJ whole genome shotgun (WGS) entry which is preliminary data.</text>
</comment>
<name>A0AA37SC11_9GAMM</name>
<dbReference type="AlphaFoldDB" id="A0AA37SC11"/>
<dbReference type="InterPro" id="IPR020449">
    <property type="entry name" value="Tscrpt_reg_AraC-type_HTH"/>
</dbReference>
<keyword evidence="2" id="KW-0238">DNA-binding</keyword>
<gene>
    <name evidence="5" type="ORF">GCM10007876_38170</name>
</gene>
<dbReference type="EMBL" id="BSNM01000026">
    <property type="protein sequence ID" value="GLQ33337.1"/>
    <property type="molecule type" value="Genomic_DNA"/>
</dbReference>
<dbReference type="PROSITE" id="PS00041">
    <property type="entry name" value="HTH_ARAC_FAMILY_1"/>
    <property type="match status" value="1"/>
</dbReference>
<dbReference type="Gene3D" id="3.40.50.880">
    <property type="match status" value="1"/>
</dbReference>
<accession>A0AA37SC11</accession>
<organism evidence="5 6">
    <name type="scientific">Litoribrevibacter albus</name>
    <dbReference type="NCBI Taxonomy" id="1473156"/>
    <lineage>
        <taxon>Bacteria</taxon>
        <taxon>Pseudomonadati</taxon>
        <taxon>Pseudomonadota</taxon>
        <taxon>Gammaproteobacteria</taxon>
        <taxon>Oceanospirillales</taxon>
        <taxon>Oceanospirillaceae</taxon>
        <taxon>Litoribrevibacter</taxon>
    </lineage>
</organism>
<dbReference type="Gene3D" id="1.10.10.60">
    <property type="entry name" value="Homeodomain-like"/>
    <property type="match status" value="2"/>
</dbReference>
<feature type="domain" description="HTH araC/xylS-type" evidence="4">
    <location>
        <begin position="213"/>
        <end position="314"/>
    </location>
</feature>